<dbReference type="InterPro" id="IPR008700">
    <property type="entry name" value="TypeIII_avirulence_cleave"/>
</dbReference>
<feature type="domain" description="RIN4 pathogenic type III effector avirulence factor Avr cleavage site" evidence="2">
    <location>
        <begin position="169"/>
        <end position="201"/>
    </location>
</feature>
<gene>
    <name evidence="3" type="ORF">F3Y22_tig00004072pilonHSYRG00331</name>
</gene>
<feature type="compositionally biased region" description="Basic and acidic residues" evidence="1">
    <location>
        <begin position="1"/>
        <end position="21"/>
    </location>
</feature>
<proteinExistence type="predicted"/>
<keyword evidence="4" id="KW-1185">Reference proteome</keyword>
<feature type="region of interest" description="Disordered" evidence="1">
    <location>
        <begin position="1"/>
        <end position="156"/>
    </location>
</feature>
<evidence type="ECO:0000313" key="4">
    <source>
        <dbReference type="Proteomes" id="UP000436088"/>
    </source>
</evidence>
<evidence type="ECO:0000256" key="1">
    <source>
        <dbReference type="SAM" id="MobiDB-lite"/>
    </source>
</evidence>
<protein>
    <recommendedName>
        <fullName evidence="2">RIN4 pathogenic type III effector avirulence factor Avr cleavage site domain-containing protein</fullName>
    </recommendedName>
</protein>
<name>A0A6A3CND3_HIBSY</name>
<evidence type="ECO:0000259" key="2">
    <source>
        <dbReference type="Pfam" id="PF05627"/>
    </source>
</evidence>
<comment type="caution">
    <text evidence="3">The sequence shown here is derived from an EMBL/GenBank/DDBJ whole genome shotgun (WGS) entry which is preliminary data.</text>
</comment>
<evidence type="ECO:0000313" key="3">
    <source>
        <dbReference type="EMBL" id="KAE8728851.1"/>
    </source>
</evidence>
<dbReference type="PANTHER" id="PTHR33159:SF49">
    <property type="entry name" value="RPM1-INTERACTING PROTEIN 4"/>
    <property type="match status" value="1"/>
</dbReference>
<sequence>MSFRKEQEDISEAKLRSHVPNDDLPDTAYLENAGKEKAGKMMNPNDSEGNPEAFMYMRGGQEGNNDCRRDHVPFAAGSSKSESAYKHRPSSSNRNDSIGHQRSARRQRNTRLESGSEIRTGSDHTVTHLNHHRRTSSCPKNGRYGGGSFSGSISGQSQLDGNYEYKHQRTTSVPQFGEWDETDPTSGEGFTVIFNKVKEEKLAPPASNFSTVAPEVKTMNYSDRHRSKCPTLSCGSKSKICCCICCLF</sequence>
<dbReference type="Proteomes" id="UP000436088">
    <property type="component" value="Unassembled WGS sequence"/>
</dbReference>
<dbReference type="EMBL" id="VEPZ02000247">
    <property type="protein sequence ID" value="KAE8728851.1"/>
    <property type="molecule type" value="Genomic_DNA"/>
</dbReference>
<reference evidence="3" key="1">
    <citation type="submission" date="2019-09" db="EMBL/GenBank/DDBJ databases">
        <title>Draft genome information of white flower Hibiscus syriacus.</title>
        <authorList>
            <person name="Kim Y.-M."/>
        </authorList>
    </citation>
    <scope>NUCLEOTIDE SEQUENCE [LARGE SCALE GENOMIC DNA]</scope>
    <source>
        <strain evidence="3">YM2019G1</strain>
    </source>
</reference>
<organism evidence="3 4">
    <name type="scientific">Hibiscus syriacus</name>
    <name type="common">Rose of Sharon</name>
    <dbReference type="NCBI Taxonomy" id="106335"/>
    <lineage>
        <taxon>Eukaryota</taxon>
        <taxon>Viridiplantae</taxon>
        <taxon>Streptophyta</taxon>
        <taxon>Embryophyta</taxon>
        <taxon>Tracheophyta</taxon>
        <taxon>Spermatophyta</taxon>
        <taxon>Magnoliopsida</taxon>
        <taxon>eudicotyledons</taxon>
        <taxon>Gunneridae</taxon>
        <taxon>Pentapetalae</taxon>
        <taxon>rosids</taxon>
        <taxon>malvids</taxon>
        <taxon>Malvales</taxon>
        <taxon>Malvaceae</taxon>
        <taxon>Malvoideae</taxon>
        <taxon>Hibiscus</taxon>
    </lineage>
</organism>
<dbReference type="InterPro" id="IPR040387">
    <property type="entry name" value="RIN4/NOI4"/>
</dbReference>
<feature type="compositionally biased region" description="Basic and acidic residues" evidence="1">
    <location>
        <begin position="110"/>
        <end position="126"/>
    </location>
</feature>
<dbReference type="AlphaFoldDB" id="A0A6A3CND3"/>
<dbReference type="Pfam" id="PF05627">
    <property type="entry name" value="AvrRpt-cleavage"/>
    <property type="match status" value="1"/>
</dbReference>
<feature type="compositionally biased region" description="Polar residues" evidence="1">
    <location>
        <begin position="90"/>
        <end position="100"/>
    </location>
</feature>
<dbReference type="PANTHER" id="PTHR33159">
    <property type="entry name" value="RPM1-INTERACTING PROTEIN 4 (RIN4) FAMILY PROTEIN"/>
    <property type="match status" value="1"/>
</dbReference>
<accession>A0A6A3CND3</accession>
<dbReference type="GO" id="GO:0005886">
    <property type="term" value="C:plasma membrane"/>
    <property type="evidence" value="ECO:0007669"/>
    <property type="project" value="TreeGrafter"/>
</dbReference>